<dbReference type="AlphaFoldDB" id="A0A7J3SKW2"/>
<evidence type="ECO:0000256" key="2">
    <source>
        <dbReference type="ARBA" id="ARBA00022490"/>
    </source>
</evidence>
<comment type="subunit">
    <text evidence="1">Homodimer.</text>
</comment>
<dbReference type="PROSITE" id="PS51186">
    <property type="entry name" value="GNAT"/>
    <property type="match status" value="1"/>
</dbReference>
<evidence type="ECO:0000256" key="11">
    <source>
        <dbReference type="ARBA" id="ARBA00048236"/>
    </source>
</evidence>
<reference evidence="18" key="1">
    <citation type="journal article" date="2020" name="mSystems">
        <title>Genome- and Community-Level Interaction Insights into Carbon Utilization and Element Cycling Functions of Hydrothermarchaeota in Hydrothermal Sediment.</title>
        <authorList>
            <person name="Zhou Z."/>
            <person name="Liu Y."/>
            <person name="Xu W."/>
            <person name="Pan J."/>
            <person name="Luo Z.H."/>
            <person name="Li M."/>
        </authorList>
    </citation>
    <scope>NUCLEOTIDE SEQUENCE [LARGE SCALE GENOMIC DNA]</scope>
    <source>
        <strain evidence="18">SpSt-885</strain>
    </source>
</reference>
<dbReference type="PANTHER" id="PTHR23091">
    <property type="entry name" value="N-TERMINAL ACETYLTRANSFERASE"/>
    <property type="match status" value="1"/>
</dbReference>
<dbReference type="Gene3D" id="3.40.630.30">
    <property type="match status" value="1"/>
</dbReference>
<evidence type="ECO:0000313" key="18">
    <source>
        <dbReference type="EMBL" id="HGZ60214.1"/>
    </source>
</evidence>
<evidence type="ECO:0000256" key="4">
    <source>
        <dbReference type="ARBA" id="ARBA00022723"/>
    </source>
</evidence>
<protein>
    <recommendedName>
        <fullName evidence="14">N-alpha-acetyltransferase</fullName>
        <ecNumber evidence="8">2.3.1.255</ecNumber>
        <ecNumber evidence="9">2.3.1.258</ecNumber>
    </recommendedName>
    <alternativeName>
        <fullName evidence="16">Amino-terminal acetyltransferase</fullName>
    </alternativeName>
    <alternativeName>
        <fullName evidence="15">N-terminal acetyltransferase</fullName>
    </alternativeName>
</protein>
<evidence type="ECO:0000256" key="12">
    <source>
        <dbReference type="ARBA" id="ARBA00049103"/>
    </source>
</evidence>
<comment type="catalytic activity">
    <reaction evidence="12">
        <text>N-terminal L-methionyl-L-leucyl-[protein] + acetyl-CoA = N-terminal N(alpha)-acetyl-L-methionyl-L-leucyl-[protein] + CoA + H(+)</text>
        <dbReference type="Rhea" id="RHEA:50520"/>
        <dbReference type="Rhea" id="RHEA-COMP:12711"/>
        <dbReference type="Rhea" id="RHEA-COMP:12712"/>
        <dbReference type="ChEBI" id="CHEBI:15378"/>
        <dbReference type="ChEBI" id="CHEBI:57287"/>
        <dbReference type="ChEBI" id="CHEBI:57288"/>
        <dbReference type="ChEBI" id="CHEBI:133377"/>
        <dbReference type="ChEBI" id="CHEBI:133378"/>
        <dbReference type="EC" id="2.3.1.258"/>
    </reaction>
</comment>
<dbReference type="GO" id="GO:0031415">
    <property type="term" value="C:NatA complex"/>
    <property type="evidence" value="ECO:0007669"/>
    <property type="project" value="InterPro"/>
</dbReference>
<evidence type="ECO:0000256" key="10">
    <source>
        <dbReference type="ARBA" id="ARBA00047491"/>
    </source>
</evidence>
<dbReference type="GO" id="GO:0120518">
    <property type="term" value="F:protein N-terminal-methionine acetyltransferase activity"/>
    <property type="evidence" value="ECO:0007669"/>
    <property type="project" value="UniProtKB-EC"/>
</dbReference>
<dbReference type="EC" id="2.3.1.255" evidence="8"/>
<evidence type="ECO:0000259" key="17">
    <source>
        <dbReference type="PROSITE" id="PS51186"/>
    </source>
</evidence>
<dbReference type="Pfam" id="PF00583">
    <property type="entry name" value="Acetyltransf_1"/>
    <property type="match status" value="1"/>
</dbReference>
<comment type="caution">
    <text evidence="18">The sequence shown here is derived from an EMBL/GenBank/DDBJ whole genome shotgun (WGS) entry which is preliminary data.</text>
</comment>
<proteinExistence type="inferred from homology"/>
<dbReference type="InterPro" id="IPR006464">
    <property type="entry name" value="AcTrfase_RimI/Ard1"/>
</dbReference>
<dbReference type="InterPro" id="IPR045047">
    <property type="entry name" value="Ard1-like"/>
</dbReference>
<evidence type="ECO:0000256" key="1">
    <source>
        <dbReference type="ARBA" id="ARBA00011738"/>
    </source>
</evidence>
<evidence type="ECO:0000256" key="7">
    <source>
        <dbReference type="ARBA" id="ARBA00025786"/>
    </source>
</evidence>
<comment type="catalytic activity">
    <reaction evidence="13">
        <text>N-terminal L-methionyl-L-glutamyl-[protein] + acetyl-CoA = N-terminal N(alpha)-acetyl-L-methionyl-L-glutamyl-[protein] + CoA + H(+)</text>
        <dbReference type="Rhea" id="RHEA:50488"/>
        <dbReference type="Rhea" id="RHEA-COMP:12696"/>
        <dbReference type="Rhea" id="RHEA-COMP:12697"/>
        <dbReference type="ChEBI" id="CHEBI:15378"/>
        <dbReference type="ChEBI" id="CHEBI:57287"/>
        <dbReference type="ChEBI" id="CHEBI:57288"/>
        <dbReference type="ChEBI" id="CHEBI:133359"/>
        <dbReference type="ChEBI" id="CHEBI:133360"/>
    </reaction>
</comment>
<dbReference type="EC" id="2.3.1.258" evidence="9"/>
<dbReference type="PANTHER" id="PTHR23091:SF4">
    <property type="entry name" value="N-TERMINAL AMINO-ACID N(ALPHA)-ACETYLTRANSFERASE NATA"/>
    <property type="match status" value="1"/>
</dbReference>
<organism evidence="18">
    <name type="scientific">Fervidicoccus fontis</name>
    <dbReference type="NCBI Taxonomy" id="683846"/>
    <lineage>
        <taxon>Archaea</taxon>
        <taxon>Thermoproteota</taxon>
        <taxon>Thermoprotei</taxon>
        <taxon>Fervidicoccales</taxon>
        <taxon>Fervidicoccaceae</taxon>
        <taxon>Fervidicoccus</taxon>
    </lineage>
</organism>
<evidence type="ECO:0000256" key="5">
    <source>
        <dbReference type="ARBA" id="ARBA00022833"/>
    </source>
</evidence>
<dbReference type="FunFam" id="3.40.630.30:FF:000200">
    <property type="entry name" value="N-alpha-acetyltransferase"/>
    <property type="match status" value="1"/>
</dbReference>
<evidence type="ECO:0000256" key="13">
    <source>
        <dbReference type="ARBA" id="ARBA00051494"/>
    </source>
</evidence>
<dbReference type="InterPro" id="IPR000182">
    <property type="entry name" value="GNAT_dom"/>
</dbReference>
<comment type="catalytic activity">
    <reaction evidence="10">
        <text>N-terminal L-seryl-[protein] + acetyl-CoA = N-terminal N(alpha)-acetyl-L-seryl-[protein] + CoA + H(+)</text>
        <dbReference type="Rhea" id="RHEA:50504"/>
        <dbReference type="Rhea" id="RHEA-COMP:12703"/>
        <dbReference type="Rhea" id="RHEA-COMP:12704"/>
        <dbReference type="ChEBI" id="CHEBI:15378"/>
        <dbReference type="ChEBI" id="CHEBI:57287"/>
        <dbReference type="ChEBI" id="CHEBI:57288"/>
        <dbReference type="ChEBI" id="CHEBI:64738"/>
        <dbReference type="ChEBI" id="CHEBI:83690"/>
        <dbReference type="EC" id="2.3.1.255"/>
    </reaction>
</comment>
<keyword evidence="6" id="KW-0012">Acyltransferase</keyword>
<dbReference type="InterPro" id="IPR016181">
    <property type="entry name" value="Acyl_CoA_acyltransferase"/>
</dbReference>
<evidence type="ECO:0000256" key="9">
    <source>
        <dbReference type="ARBA" id="ARBA00039121"/>
    </source>
</evidence>
<keyword evidence="3 18" id="KW-0808">Transferase</keyword>
<gene>
    <name evidence="18" type="primary">rimI</name>
    <name evidence="18" type="ORF">ENW83_03285</name>
</gene>
<keyword evidence="2" id="KW-0963">Cytoplasm</keyword>
<evidence type="ECO:0000256" key="6">
    <source>
        <dbReference type="ARBA" id="ARBA00023315"/>
    </source>
</evidence>
<sequence>MPEIIDNKAEFTIRNATHEDLPQIIKINTEALPENYPEFFFVYHLENWGKAFFVAEADGRVVGYIMNRIETGLGFIRKFIVKKGHVVSIAVLEGYRRKGIGESLMKKGMDSMRDDYGAKEVYLEVRVSNEPAIRLYEKLGFKKVKVIEGYYSDGENAYLMAAPL</sequence>
<keyword evidence="4" id="KW-0479">Metal-binding</keyword>
<keyword evidence="5" id="KW-0862">Zinc</keyword>
<dbReference type="NCBIfam" id="TIGR01575">
    <property type="entry name" value="rimI"/>
    <property type="match status" value="1"/>
</dbReference>
<evidence type="ECO:0000256" key="15">
    <source>
        <dbReference type="ARBA" id="ARBA00076912"/>
    </source>
</evidence>
<comment type="similarity">
    <text evidence="7">Belongs to the acetyltransferase family. ARD1 subfamily.</text>
</comment>
<evidence type="ECO:0000256" key="3">
    <source>
        <dbReference type="ARBA" id="ARBA00022679"/>
    </source>
</evidence>
<comment type="catalytic activity">
    <reaction evidence="11">
        <text>N-terminal L-alanyl-[protein] + acetyl-CoA = N-terminal N(alpha)-acetyl-L-alanyl-[protein] + CoA + H(+)</text>
        <dbReference type="Rhea" id="RHEA:50500"/>
        <dbReference type="Rhea" id="RHEA-COMP:12701"/>
        <dbReference type="Rhea" id="RHEA-COMP:12702"/>
        <dbReference type="ChEBI" id="CHEBI:15378"/>
        <dbReference type="ChEBI" id="CHEBI:57287"/>
        <dbReference type="ChEBI" id="CHEBI:57288"/>
        <dbReference type="ChEBI" id="CHEBI:64718"/>
        <dbReference type="ChEBI" id="CHEBI:83683"/>
        <dbReference type="EC" id="2.3.1.255"/>
    </reaction>
</comment>
<dbReference type="EMBL" id="DTLS01000089">
    <property type="protein sequence ID" value="HGZ60214.1"/>
    <property type="molecule type" value="Genomic_DNA"/>
</dbReference>
<dbReference type="CDD" id="cd04301">
    <property type="entry name" value="NAT_SF"/>
    <property type="match status" value="1"/>
</dbReference>
<dbReference type="GO" id="GO:0046872">
    <property type="term" value="F:metal ion binding"/>
    <property type="evidence" value="ECO:0007669"/>
    <property type="project" value="UniProtKB-KW"/>
</dbReference>
<evidence type="ECO:0000256" key="8">
    <source>
        <dbReference type="ARBA" id="ARBA00026110"/>
    </source>
</evidence>
<evidence type="ECO:0000256" key="14">
    <source>
        <dbReference type="ARBA" id="ARBA00073228"/>
    </source>
</evidence>
<evidence type="ECO:0000256" key="16">
    <source>
        <dbReference type="ARBA" id="ARBA00080792"/>
    </source>
</evidence>
<accession>A0A7J3SKW2</accession>
<name>A0A7J3SKW2_9CREN</name>
<feature type="domain" description="N-acetyltransferase" evidence="17">
    <location>
        <begin position="11"/>
        <end position="164"/>
    </location>
</feature>
<dbReference type="SUPFAM" id="SSF55729">
    <property type="entry name" value="Acyl-CoA N-acyltransferases (Nat)"/>
    <property type="match status" value="1"/>
</dbReference>